<feature type="region of interest" description="Disordered" evidence="1">
    <location>
        <begin position="64"/>
        <end position="102"/>
    </location>
</feature>
<feature type="transmembrane region" description="Helical" evidence="2">
    <location>
        <begin position="372"/>
        <end position="396"/>
    </location>
</feature>
<keyword evidence="4" id="KW-1185">Reference proteome</keyword>
<organism evidence="3 4">
    <name type="scientific">Owenia fusiformis</name>
    <name type="common">Polychaete worm</name>
    <dbReference type="NCBI Taxonomy" id="6347"/>
    <lineage>
        <taxon>Eukaryota</taxon>
        <taxon>Metazoa</taxon>
        <taxon>Spiralia</taxon>
        <taxon>Lophotrochozoa</taxon>
        <taxon>Annelida</taxon>
        <taxon>Polychaeta</taxon>
        <taxon>Sedentaria</taxon>
        <taxon>Canalipalpata</taxon>
        <taxon>Sabellida</taxon>
        <taxon>Oweniida</taxon>
        <taxon>Oweniidae</taxon>
        <taxon>Owenia</taxon>
    </lineage>
</organism>
<protein>
    <submittedName>
        <fullName evidence="3">Uncharacterized protein</fullName>
    </submittedName>
</protein>
<dbReference type="Pfam" id="PF01390">
    <property type="entry name" value="SEA"/>
    <property type="match status" value="1"/>
</dbReference>
<gene>
    <name evidence="3" type="ORF">OFUS_LOCUS14396</name>
</gene>
<comment type="caution">
    <text evidence="3">The sequence shown here is derived from an EMBL/GenBank/DDBJ whole genome shotgun (WGS) entry which is preliminary data.</text>
</comment>
<feature type="non-terminal residue" evidence="3">
    <location>
        <position position="1"/>
    </location>
</feature>
<dbReference type="InterPro" id="IPR000082">
    <property type="entry name" value="SEA_dom"/>
</dbReference>
<dbReference type="Proteomes" id="UP000749559">
    <property type="component" value="Unassembled WGS sequence"/>
</dbReference>
<feature type="compositionally biased region" description="Low complexity" evidence="1">
    <location>
        <begin position="71"/>
        <end position="88"/>
    </location>
</feature>
<reference evidence="3" key="1">
    <citation type="submission" date="2022-03" db="EMBL/GenBank/DDBJ databases">
        <authorList>
            <person name="Martin C."/>
        </authorList>
    </citation>
    <scope>NUCLEOTIDE SEQUENCE</scope>
</reference>
<evidence type="ECO:0000256" key="1">
    <source>
        <dbReference type="SAM" id="MobiDB-lite"/>
    </source>
</evidence>
<evidence type="ECO:0000313" key="3">
    <source>
        <dbReference type="EMBL" id="CAH1788952.1"/>
    </source>
</evidence>
<dbReference type="EMBL" id="CAIIXF020000007">
    <property type="protein sequence ID" value="CAH1788952.1"/>
    <property type="molecule type" value="Genomic_DNA"/>
</dbReference>
<name>A0A8J1UJF6_OWEFU</name>
<sequence length="550" mass="58779">VTEGLAETTTNASITEGMTEVTTYASVTDGMTEATTNLSVTEGVTDTTTNASATEGITEAATNASVTEGLTEATSSASVTESVTEATTNASVTGGVTEGTTNASVTEGVTEPITNASVTEGVTGTSSDASVTESVTEATTNTSVTESVTELATNASVTEGVTEATTHVSVTESVTEATTNASVTESVTEATTNVSVTEGVTESTTNVSVTEGVTEATTNVSVTESVTEATTMSNETPYSSSLRITNTNWTNDLANESSAAHIALRSETVNELTSAYKRSRLSPLFLGVNILQFTQGSVRVSYILLLSNPVNTTEIREAYEEATNNGTILGRFTTDPADNDFVYIPPTIPTTSVMSTIKPDPVVEPNRAFPNWAIALITVGAIIVLFVIILVIMFMCSRKRKQARQEHPPVDDTYQTGTNGEFENPYFYKKHGASDQWLPDEEANVEMKENTEMTQFSTFQPQDDNNRTTSIEYTNEGNGIHVHTQDRSTDNIPGVHVGATIKGHLKNIERIPTTTSLEPKHVQCSKIVMFYDATTKTVYDEINGTWETYL</sequence>
<evidence type="ECO:0000313" key="4">
    <source>
        <dbReference type="Proteomes" id="UP000749559"/>
    </source>
</evidence>
<evidence type="ECO:0000256" key="2">
    <source>
        <dbReference type="SAM" id="Phobius"/>
    </source>
</evidence>
<proteinExistence type="predicted"/>
<dbReference type="SUPFAM" id="SSF82671">
    <property type="entry name" value="SEA domain"/>
    <property type="match status" value="1"/>
</dbReference>
<dbReference type="PROSITE" id="PS50024">
    <property type="entry name" value="SEA"/>
    <property type="match status" value="1"/>
</dbReference>
<dbReference type="InterPro" id="IPR036364">
    <property type="entry name" value="SEA_dom_sf"/>
</dbReference>
<keyword evidence="2" id="KW-0472">Membrane</keyword>
<keyword evidence="2" id="KW-0812">Transmembrane</keyword>
<feature type="compositionally biased region" description="Polar residues" evidence="1">
    <location>
        <begin position="89"/>
        <end position="102"/>
    </location>
</feature>
<accession>A0A8J1UJF6</accession>
<keyword evidence="2" id="KW-1133">Transmembrane helix</keyword>
<dbReference type="OrthoDB" id="6162910at2759"/>
<dbReference type="AlphaFoldDB" id="A0A8J1UJF6"/>
<dbReference type="Gene3D" id="3.30.70.960">
    <property type="entry name" value="SEA domain"/>
    <property type="match status" value="1"/>
</dbReference>